<dbReference type="EC" id="2.7.7.12" evidence="10"/>
<accession>A0A926EV72</accession>
<evidence type="ECO:0000256" key="2">
    <source>
        <dbReference type="ARBA" id="ARBA00004496"/>
    </source>
</evidence>
<evidence type="ECO:0000259" key="12">
    <source>
        <dbReference type="Pfam" id="PF02744"/>
    </source>
</evidence>
<dbReference type="InterPro" id="IPR000766">
    <property type="entry name" value="GalP_uridyl_Trfase_II"/>
</dbReference>
<dbReference type="AlphaFoldDB" id="A0A926EV72"/>
<evidence type="ECO:0000313" key="13">
    <source>
        <dbReference type="EMBL" id="MBC8589115.1"/>
    </source>
</evidence>
<dbReference type="InterPro" id="IPR005849">
    <property type="entry name" value="GalP_Utransf_N"/>
</dbReference>
<keyword evidence="7 10" id="KW-0548">Nucleotidyltransferase</keyword>
<evidence type="ECO:0000313" key="14">
    <source>
        <dbReference type="Proteomes" id="UP000601171"/>
    </source>
</evidence>
<evidence type="ECO:0000256" key="1">
    <source>
        <dbReference type="ARBA" id="ARBA00001107"/>
    </source>
</evidence>
<comment type="catalytic activity">
    <reaction evidence="1 10">
        <text>alpha-D-galactose 1-phosphate + UDP-alpha-D-glucose = alpha-D-glucose 1-phosphate + UDP-alpha-D-galactose</text>
        <dbReference type="Rhea" id="RHEA:13989"/>
        <dbReference type="ChEBI" id="CHEBI:58336"/>
        <dbReference type="ChEBI" id="CHEBI:58601"/>
        <dbReference type="ChEBI" id="CHEBI:58885"/>
        <dbReference type="ChEBI" id="CHEBI:66914"/>
        <dbReference type="EC" id="2.7.7.12"/>
    </reaction>
</comment>
<keyword evidence="9 10" id="KW-0119">Carbohydrate metabolism</keyword>
<dbReference type="Pfam" id="PF02744">
    <property type="entry name" value="GalP_UDP_tr_C"/>
    <property type="match status" value="1"/>
</dbReference>
<protein>
    <recommendedName>
        <fullName evidence="10">Galactose-1-phosphate uridylyltransferase</fullName>
        <shortName evidence="10">Gal-1-P uridylyltransferase</shortName>
        <ecNumber evidence="10">2.7.7.12</ecNumber>
    </recommendedName>
    <alternativeName>
        <fullName evidence="10">UDP-glucose--hexose-1-phosphate uridylyltransferase</fullName>
    </alternativeName>
</protein>
<reference evidence="13" key="1">
    <citation type="submission" date="2020-08" db="EMBL/GenBank/DDBJ databases">
        <title>Genome public.</title>
        <authorList>
            <person name="Liu C."/>
            <person name="Sun Q."/>
        </authorList>
    </citation>
    <scope>NUCLEOTIDE SEQUENCE</scope>
    <source>
        <strain evidence="13">BX21</strain>
    </source>
</reference>
<evidence type="ECO:0000259" key="11">
    <source>
        <dbReference type="Pfam" id="PF01087"/>
    </source>
</evidence>
<keyword evidence="6 10" id="KW-0808">Transferase</keyword>
<dbReference type="PANTHER" id="PTHR39191:SF1">
    <property type="entry name" value="DUF4922 DOMAIN-CONTAINING PROTEIN"/>
    <property type="match status" value="1"/>
</dbReference>
<evidence type="ECO:0000256" key="9">
    <source>
        <dbReference type="ARBA" id="ARBA00023277"/>
    </source>
</evidence>
<gene>
    <name evidence="10" type="primary">galT</name>
    <name evidence="13" type="ORF">H8707_12915</name>
</gene>
<dbReference type="PIRSF" id="PIRSF006005">
    <property type="entry name" value="GalT_BS"/>
    <property type="match status" value="1"/>
</dbReference>
<feature type="domain" description="Galactose-1-phosphate uridyl transferase N-terminal" evidence="11">
    <location>
        <begin position="63"/>
        <end position="233"/>
    </location>
</feature>
<dbReference type="PANTHER" id="PTHR39191">
    <property type="entry name" value="GALACTOSE-1-PHOSPHATE URIDYLYLTRANSFERASE"/>
    <property type="match status" value="1"/>
</dbReference>
<evidence type="ECO:0000256" key="4">
    <source>
        <dbReference type="ARBA" id="ARBA00008706"/>
    </source>
</evidence>
<proteinExistence type="inferred from homology"/>
<evidence type="ECO:0000256" key="7">
    <source>
        <dbReference type="ARBA" id="ARBA00022695"/>
    </source>
</evidence>
<dbReference type="HAMAP" id="MF_00571">
    <property type="entry name" value="GalP_UDP_trans"/>
    <property type="match status" value="1"/>
</dbReference>
<dbReference type="GO" id="GO:0006012">
    <property type="term" value="P:galactose metabolic process"/>
    <property type="evidence" value="ECO:0007669"/>
    <property type="project" value="UniProtKB-UniRule"/>
</dbReference>
<evidence type="ECO:0000256" key="3">
    <source>
        <dbReference type="ARBA" id="ARBA00004947"/>
    </source>
</evidence>
<comment type="caution">
    <text evidence="13">The sequence shown here is derived from an EMBL/GenBank/DDBJ whole genome shotgun (WGS) entry which is preliminary data.</text>
</comment>
<dbReference type="NCBIfam" id="NF003629">
    <property type="entry name" value="PRK05270.1-2"/>
    <property type="match status" value="1"/>
</dbReference>
<dbReference type="EMBL" id="JACRTG010000030">
    <property type="protein sequence ID" value="MBC8589115.1"/>
    <property type="molecule type" value="Genomic_DNA"/>
</dbReference>
<keyword evidence="8 10" id="KW-0299">Galactose metabolism</keyword>
<evidence type="ECO:0000256" key="8">
    <source>
        <dbReference type="ARBA" id="ARBA00023144"/>
    </source>
</evidence>
<evidence type="ECO:0000256" key="10">
    <source>
        <dbReference type="HAMAP-Rule" id="MF_00571"/>
    </source>
</evidence>
<keyword evidence="5 10" id="KW-0963">Cytoplasm</keyword>
<feature type="domain" description="Galactose-1-phosphate uridyl transferase C-terminal" evidence="12">
    <location>
        <begin position="249"/>
        <end position="445"/>
    </location>
</feature>
<keyword evidence="14" id="KW-1185">Reference proteome</keyword>
<evidence type="ECO:0000256" key="5">
    <source>
        <dbReference type="ARBA" id="ARBA00022490"/>
    </source>
</evidence>
<comment type="subcellular location">
    <subcellularLocation>
        <location evidence="2 10">Cytoplasm</location>
    </subcellularLocation>
</comment>
<name>A0A926EV72_9FIRM</name>
<dbReference type="InterPro" id="IPR005850">
    <property type="entry name" value="GalP_Utransf_C"/>
</dbReference>
<sequence length="502" mass="58676">MIDINEEIRNLVEFAILKGLIEIRDRTYGINRLLDALELDSYNEPKDKFKGNLEVGDILGNIRLWAVENDRVEDDSNDLLDLYDTKIISQLIKMPSQIEDEFWKNYRISPQKATDYYYNLAKNSNYIRQKRIAKDIKWKYKTEYGILDITINLSKPEKDPRAIARAKELKFSNYPMCLLCKENEGYAGRLNHPARGNHRVIGVRLAGEQWYLQYSPYVYYNEHSIVFKETHEPMKITKMTFRRLLEFVSIFPHYFIGSNADLPIVGGSILSHDHFQSGNYTFPMAEAKEENKIDLKNGIKACTIQWPMSAIRLKGKSIEELTDTAYDIFLRWKDYDDEKVDILSHSNGEEHNTITPICRFRDEFYELDLVLRNNRTTGDRPYGIFHPREEYHHIKKENIGLIEVMGLAVLPSRLKTEMELLKTYLLNDDIEGIKNNIDLNKHYTWVLSILDKHKISEENLDEILNKEIGEVFLNVLKDAGVFKETNIGKKAFNKCRLALLAN</sequence>
<comment type="similarity">
    <text evidence="4 10">Belongs to the galactose-1-phosphate uridylyltransferase type 2 family.</text>
</comment>
<dbReference type="GO" id="GO:0005737">
    <property type="term" value="C:cytoplasm"/>
    <property type="evidence" value="ECO:0007669"/>
    <property type="project" value="UniProtKB-SubCell"/>
</dbReference>
<dbReference type="Proteomes" id="UP000601171">
    <property type="component" value="Unassembled WGS sequence"/>
</dbReference>
<comment type="pathway">
    <text evidence="3 10">Carbohydrate metabolism; galactose metabolism.</text>
</comment>
<organism evidence="13 14">
    <name type="scientific">Paratissierella segnis</name>
    <dbReference type="NCBI Taxonomy" id="2763679"/>
    <lineage>
        <taxon>Bacteria</taxon>
        <taxon>Bacillati</taxon>
        <taxon>Bacillota</taxon>
        <taxon>Tissierellia</taxon>
        <taxon>Tissierellales</taxon>
        <taxon>Tissierellaceae</taxon>
        <taxon>Paratissierella</taxon>
    </lineage>
</organism>
<dbReference type="GO" id="GO:0008108">
    <property type="term" value="F:UDP-glucose:hexose-1-phosphate uridylyltransferase activity"/>
    <property type="evidence" value="ECO:0007669"/>
    <property type="project" value="UniProtKB-UniRule"/>
</dbReference>
<evidence type="ECO:0000256" key="6">
    <source>
        <dbReference type="ARBA" id="ARBA00022679"/>
    </source>
</evidence>
<dbReference type="Pfam" id="PF01087">
    <property type="entry name" value="GalP_UDP_transf"/>
    <property type="match status" value="1"/>
</dbReference>